<feature type="region of interest" description="Disordered" evidence="1">
    <location>
        <begin position="128"/>
        <end position="186"/>
    </location>
</feature>
<feature type="transmembrane region" description="Helical" evidence="2">
    <location>
        <begin position="94"/>
        <end position="117"/>
    </location>
</feature>
<keyword evidence="2" id="KW-1133">Transmembrane helix</keyword>
<dbReference type="EMBL" id="MFKF01000327">
    <property type="protein sequence ID" value="OGG46305.1"/>
    <property type="molecule type" value="Genomic_DNA"/>
</dbReference>
<dbReference type="InterPro" id="IPR025194">
    <property type="entry name" value="RodZ-like_C"/>
</dbReference>
<dbReference type="Pfam" id="PF13413">
    <property type="entry name" value="HTH_25"/>
    <property type="match status" value="1"/>
</dbReference>
<reference evidence="4 5" key="1">
    <citation type="journal article" date="2016" name="Nat. Commun.">
        <title>Thousands of microbial genomes shed light on interconnected biogeochemical processes in an aquifer system.</title>
        <authorList>
            <person name="Anantharaman K."/>
            <person name="Brown C.T."/>
            <person name="Hug L.A."/>
            <person name="Sharon I."/>
            <person name="Castelle C.J."/>
            <person name="Probst A.J."/>
            <person name="Thomas B.C."/>
            <person name="Singh A."/>
            <person name="Wilkins M.J."/>
            <person name="Karaoz U."/>
            <person name="Brodie E.L."/>
            <person name="Williams K.H."/>
            <person name="Hubbard S.S."/>
            <person name="Banfield J.F."/>
        </authorList>
    </citation>
    <scope>NUCLEOTIDE SEQUENCE [LARGE SCALE GENOMIC DNA]</scope>
    <source>
        <strain evidence="5">RIFCSPLOWO2_12_FULL_64_10</strain>
    </source>
</reference>
<dbReference type="InterPro" id="IPR010982">
    <property type="entry name" value="Lambda_DNA-bd_dom_sf"/>
</dbReference>
<dbReference type="Gene3D" id="1.10.260.40">
    <property type="entry name" value="lambda repressor-like DNA-binding domains"/>
    <property type="match status" value="1"/>
</dbReference>
<keyword evidence="2" id="KW-0812">Transmembrane</keyword>
<accession>A0A1F6CAT3</accession>
<dbReference type="SUPFAM" id="SSF47413">
    <property type="entry name" value="lambda repressor-like DNA-binding domains"/>
    <property type="match status" value="1"/>
</dbReference>
<sequence length="313" mass="33623">MAPLHVELRESRERKGLTLEALHTATRISLEFLAAIERGDFDFLPKTYIRLFLRSYATHVGMDPQYVLDRYEELVRPMPEETPGPPVEERRRPLSWGVVVALAAGLILLGWSGVLLFKGRMGGMPEGLRGFSSPPAASVEGASGGETPGGDSASDRPSVAAEGSSKGAVPDTASSPATAGQQGRDTASVHLTSVAGLGQDSMLVLEGVGVEETWLDVSADGQRVFRGTVRPGDTRRWTARERFYVVAGRSSGVQFSLQGTPLPRAKSWASEVLRMSITRAGVEVEHRPRSAGAREDTASQRRDTAADTGSNRP</sequence>
<dbReference type="PANTHER" id="PTHR34475">
    <property type="match status" value="1"/>
</dbReference>
<evidence type="ECO:0000313" key="4">
    <source>
        <dbReference type="EMBL" id="OGG46305.1"/>
    </source>
</evidence>
<dbReference type="AlphaFoldDB" id="A0A1F6CAT3"/>
<keyword evidence="2" id="KW-0472">Membrane</keyword>
<name>A0A1F6CAT3_HANXR</name>
<evidence type="ECO:0000256" key="1">
    <source>
        <dbReference type="SAM" id="MobiDB-lite"/>
    </source>
</evidence>
<feature type="domain" description="Cytoskeleton protein RodZ-like C-terminal" evidence="3">
    <location>
        <begin position="211"/>
        <end position="274"/>
    </location>
</feature>
<evidence type="ECO:0000259" key="3">
    <source>
        <dbReference type="Pfam" id="PF13464"/>
    </source>
</evidence>
<feature type="compositionally biased region" description="Polar residues" evidence="1">
    <location>
        <begin position="172"/>
        <end position="186"/>
    </location>
</feature>
<dbReference type="CDD" id="cd00093">
    <property type="entry name" value="HTH_XRE"/>
    <property type="match status" value="1"/>
</dbReference>
<comment type="caution">
    <text evidence="4">The sequence shown here is derived from an EMBL/GenBank/DDBJ whole genome shotgun (WGS) entry which is preliminary data.</text>
</comment>
<evidence type="ECO:0000313" key="5">
    <source>
        <dbReference type="Proteomes" id="UP000178606"/>
    </source>
</evidence>
<protein>
    <recommendedName>
        <fullName evidence="3">Cytoskeleton protein RodZ-like C-terminal domain-containing protein</fullName>
    </recommendedName>
</protein>
<dbReference type="GO" id="GO:0003677">
    <property type="term" value="F:DNA binding"/>
    <property type="evidence" value="ECO:0007669"/>
    <property type="project" value="InterPro"/>
</dbReference>
<dbReference type="PANTHER" id="PTHR34475:SF1">
    <property type="entry name" value="CYTOSKELETON PROTEIN RODZ"/>
    <property type="match status" value="1"/>
</dbReference>
<dbReference type="InterPro" id="IPR050400">
    <property type="entry name" value="Bact_Cytoskel_RodZ"/>
</dbReference>
<dbReference type="InterPro" id="IPR001387">
    <property type="entry name" value="Cro/C1-type_HTH"/>
</dbReference>
<feature type="region of interest" description="Disordered" evidence="1">
    <location>
        <begin position="279"/>
        <end position="313"/>
    </location>
</feature>
<organism evidence="4 5">
    <name type="scientific">Handelsmanbacteria sp. (strain RIFCSPLOWO2_12_FULL_64_10)</name>
    <dbReference type="NCBI Taxonomy" id="1817868"/>
    <lineage>
        <taxon>Bacteria</taxon>
        <taxon>Candidatus Handelsmaniibacteriota</taxon>
    </lineage>
</organism>
<dbReference type="Proteomes" id="UP000178606">
    <property type="component" value="Unassembled WGS sequence"/>
</dbReference>
<gene>
    <name evidence="4" type="ORF">A3F84_02450</name>
</gene>
<proteinExistence type="predicted"/>
<evidence type="ECO:0000256" key="2">
    <source>
        <dbReference type="SAM" id="Phobius"/>
    </source>
</evidence>
<feature type="compositionally biased region" description="Basic and acidic residues" evidence="1">
    <location>
        <begin position="282"/>
        <end position="305"/>
    </location>
</feature>
<dbReference type="Pfam" id="PF13464">
    <property type="entry name" value="RodZ_C"/>
    <property type="match status" value="1"/>
</dbReference>